<dbReference type="AlphaFoldDB" id="E3MNR3"/>
<reference evidence="2" key="1">
    <citation type="submission" date="2007-07" db="EMBL/GenBank/DDBJ databases">
        <title>PCAP assembly of the Caenorhabditis remanei genome.</title>
        <authorList>
            <consortium name="The Caenorhabditis remanei Sequencing Consortium"/>
            <person name="Wilson R.K."/>
        </authorList>
    </citation>
    <scope>NUCLEOTIDE SEQUENCE [LARGE SCALE GENOMIC DNA]</scope>
    <source>
        <strain evidence="2">PB4641</strain>
    </source>
</reference>
<dbReference type="GeneID" id="9814313"/>
<dbReference type="EMBL" id="DS268460">
    <property type="protein sequence ID" value="EFP06093.1"/>
    <property type="molecule type" value="Genomic_DNA"/>
</dbReference>
<dbReference type="Proteomes" id="UP000008281">
    <property type="component" value="Unassembled WGS sequence"/>
</dbReference>
<keyword evidence="3" id="KW-1185">Reference proteome</keyword>
<keyword evidence="1" id="KW-0812">Transmembrane</keyword>
<evidence type="ECO:0000256" key="1">
    <source>
        <dbReference type="SAM" id="Phobius"/>
    </source>
</evidence>
<feature type="transmembrane region" description="Helical" evidence="1">
    <location>
        <begin position="21"/>
        <end position="40"/>
    </location>
</feature>
<dbReference type="KEGG" id="crq:GCK72_011578"/>
<protein>
    <submittedName>
        <fullName evidence="2">Uncharacterized protein</fullName>
    </submittedName>
</protein>
<dbReference type="RefSeq" id="XP_003102214.2">
    <property type="nucleotide sequence ID" value="XM_003102166.2"/>
</dbReference>
<gene>
    <name evidence="2" type="ORF">CRE_05858</name>
</gene>
<feature type="transmembrane region" description="Helical" evidence="1">
    <location>
        <begin position="52"/>
        <end position="72"/>
    </location>
</feature>
<feature type="transmembrane region" description="Helical" evidence="1">
    <location>
        <begin position="96"/>
        <end position="119"/>
    </location>
</feature>
<dbReference type="HOGENOM" id="CLU_991240_0_0_1"/>
<sequence length="281" mass="32963">MEKTHQEVVDLTFDNFFGTTSLLCIILSVSGVFGFFNYLATESIPDEEMEHVQFLLKATVCLAIVLAVLKFVSQQLKDFFNKTEDSKEKFPMFDRLNLIFGYSGIVSLTFIFFAHLWVLDLTSSTIAALYGLFWHIFIGLFCYFFVIKPALKYDYTYKNSSRFKIFKWSIIGTIIGYQFHRGPCFLVMYFYYIFFFYFFLIELITVIHGDAVPFLYDDRPPIIWKRKEAYVYENEEDPTKIRVVTFYQDESHNSVHFSATEIIGGDLDHCHKADDEQMAEV</sequence>
<keyword evidence="1" id="KW-1133">Transmembrane helix</keyword>
<dbReference type="InParanoid" id="E3MNR3"/>
<proteinExistence type="predicted"/>
<feature type="transmembrane region" description="Helical" evidence="1">
    <location>
        <begin position="125"/>
        <end position="145"/>
    </location>
</feature>
<accession>E3MNR3</accession>
<evidence type="ECO:0000313" key="2">
    <source>
        <dbReference type="EMBL" id="EFP06093.1"/>
    </source>
</evidence>
<keyword evidence="1" id="KW-0472">Membrane</keyword>
<dbReference type="CTD" id="9814313"/>
<feature type="transmembrane region" description="Helical" evidence="1">
    <location>
        <begin position="189"/>
        <end position="216"/>
    </location>
</feature>
<organism evidence="3">
    <name type="scientific">Caenorhabditis remanei</name>
    <name type="common">Caenorhabditis vulgaris</name>
    <dbReference type="NCBI Taxonomy" id="31234"/>
    <lineage>
        <taxon>Eukaryota</taxon>
        <taxon>Metazoa</taxon>
        <taxon>Ecdysozoa</taxon>
        <taxon>Nematoda</taxon>
        <taxon>Chromadorea</taxon>
        <taxon>Rhabditida</taxon>
        <taxon>Rhabditina</taxon>
        <taxon>Rhabditomorpha</taxon>
        <taxon>Rhabditoidea</taxon>
        <taxon>Rhabditidae</taxon>
        <taxon>Peloderinae</taxon>
        <taxon>Caenorhabditis</taxon>
    </lineage>
</organism>
<name>E3MNR3_CAERE</name>
<evidence type="ECO:0000313" key="3">
    <source>
        <dbReference type="Proteomes" id="UP000008281"/>
    </source>
</evidence>